<dbReference type="KEGG" id="mphn:HGG64_00415"/>
<accession>A0A858U5V7</accession>
<name>A0A858U5V7_9MOLU</name>
<evidence type="ECO:0000256" key="7">
    <source>
        <dbReference type="ARBA" id="ARBA00022989"/>
    </source>
</evidence>
<dbReference type="InterPro" id="IPR001872">
    <property type="entry name" value="Peptidase_A8"/>
</dbReference>
<dbReference type="PANTHER" id="PTHR33695:SF1">
    <property type="entry name" value="LIPOPROTEIN SIGNAL PEPTIDASE"/>
    <property type="match status" value="1"/>
</dbReference>
<keyword evidence="2" id="KW-1003">Cell membrane</keyword>
<evidence type="ECO:0000256" key="4">
    <source>
        <dbReference type="ARBA" id="ARBA00022692"/>
    </source>
</evidence>
<comment type="similarity">
    <text evidence="1 9">Belongs to the peptidase A8 family.</text>
</comment>
<evidence type="ECO:0000256" key="10">
    <source>
        <dbReference type="SAM" id="Phobius"/>
    </source>
</evidence>
<proteinExistence type="inferred from homology"/>
<keyword evidence="5" id="KW-0064">Aspartyl protease</keyword>
<dbReference type="GO" id="GO:0006508">
    <property type="term" value="P:proteolysis"/>
    <property type="evidence" value="ECO:0007669"/>
    <property type="project" value="UniProtKB-KW"/>
</dbReference>
<feature type="transmembrane region" description="Helical" evidence="10">
    <location>
        <begin position="116"/>
        <end position="133"/>
    </location>
</feature>
<dbReference type="Pfam" id="PF01252">
    <property type="entry name" value="Peptidase_A8"/>
    <property type="match status" value="1"/>
</dbReference>
<dbReference type="GO" id="GO:0004190">
    <property type="term" value="F:aspartic-type endopeptidase activity"/>
    <property type="evidence" value="ECO:0007669"/>
    <property type="project" value="UniProtKB-KW"/>
</dbReference>
<keyword evidence="6" id="KW-0378">Hydrolase</keyword>
<feature type="transmembrane region" description="Helical" evidence="10">
    <location>
        <begin position="20"/>
        <end position="40"/>
    </location>
</feature>
<dbReference type="PRINTS" id="PR00781">
    <property type="entry name" value="LIPOSIGPTASE"/>
</dbReference>
<keyword evidence="12" id="KW-1185">Reference proteome</keyword>
<keyword evidence="8 10" id="KW-0472">Membrane</keyword>
<dbReference type="EMBL" id="CP051480">
    <property type="protein sequence ID" value="QJG66188.1"/>
    <property type="molecule type" value="Genomic_DNA"/>
</dbReference>
<dbReference type="PANTHER" id="PTHR33695">
    <property type="entry name" value="LIPOPROTEIN SIGNAL PEPTIDASE"/>
    <property type="match status" value="1"/>
</dbReference>
<evidence type="ECO:0000256" key="3">
    <source>
        <dbReference type="ARBA" id="ARBA00022670"/>
    </source>
</evidence>
<organism evidence="11 12">
    <name type="scientific">Mycoplasma phocoeninasale</name>
    <dbReference type="NCBI Taxonomy" id="2726117"/>
    <lineage>
        <taxon>Bacteria</taxon>
        <taxon>Bacillati</taxon>
        <taxon>Mycoplasmatota</taxon>
        <taxon>Mollicutes</taxon>
        <taxon>Mycoplasmataceae</taxon>
        <taxon>Mycoplasma</taxon>
    </lineage>
</organism>
<dbReference type="AlphaFoldDB" id="A0A858U5V7"/>
<feature type="transmembrane region" description="Helical" evidence="10">
    <location>
        <begin position="89"/>
        <end position="109"/>
    </location>
</feature>
<evidence type="ECO:0000256" key="6">
    <source>
        <dbReference type="ARBA" id="ARBA00022801"/>
    </source>
</evidence>
<gene>
    <name evidence="11" type="ORF">HGG64_00415</name>
</gene>
<sequence>MKNKIKIPVFFTRKYWAENWKTSLVNLAIYLAVFTALTLVDLLTKQFIFNNRAIELDVTNHYEVYRSNFIIFHSIFHRGTTISIGLPEWTLHFVTVLIILTTLTVTLFFKDKSFRWTVAAFAMVAAGAFGNMYDRLALGGVRDIIHLPWADAGTFNFADAWLVFGGISSLVSIIVVTFWVIPKKNNKESNTKLNLEDFNEVNFESTT</sequence>
<feature type="transmembrane region" description="Helical" evidence="10">
    <location>
        <begin position="160"/>
        <end position="181"/>
    </location>
</feature>
<evidence type="ECO:0000313" key="11">
    <source>
        <dbReference type="EMBL" id="QJG66188.1"/>
    </source>
</evidence>
<dbReference type="Proteomes" id="UP000501728">
    <property type="component" value="Chromosome"/>
</dbReference>
<keyword evidence="3" id="KW-0645">Protease</keyword>
<protein>
    <submittedName>
        <fullName evidence="11">Signal peptidase II</fullName>
    </submittedName>
</protein>
<evidence type="ECO:0000313" key="12">
    <source>
        <dbReference type="Proteomes" id="UP000501728"/>
    </source>
</evidence>
<dbReference type="RefSeq" id="WP_169580012.1">
    <property type="nucleotide sequence ID" value="NZ_CP051480.1"/>
</dbReference>
<evidence type="ECO:0000256" key="1">
    <source>
        <dbReference type="ARBA" id="ARBA00006139"/>
    </source>
</evidence>
<evidence type="ECO:0000256" key="9">
    <source>
        <dbReference type="RuleBase" id="RU004181"/>
    </source>
</evidence>
<evidence type="ECO:0000256" key="2">
    <source>
        <dbReference type="ARBA" id="ARBA00022475"/>
    </source>
</evidence>
<reference evidence="11 12" key="1">
    <citation type="submission" date="2020-04" db="EMBL/GenBank/DDBJ databases">
        <title>Novel Mycoplasma species detected in Phocoena phocoena (harbor porpoise) from the USA.</title>
        <authorList>
            <person name="Volokhov D.V."/>
        </authorList>
    </citation>
    <scope>NUCLEOTIDE SEQUENCE [LARGE SCALE GENOMIC DNA]</scope>
    <source>
        <strain evidence="11 12">C264-NAS</strain>
    </source>
</reference>
<evidence type="ECO:0000256" key="8">
    <source>
        <dbReference type="ARBA" id="ARBA00023136"/>
    </source>
</evidence>
<dbReference type="GO" id="GO:0016020">
    <property type="term" value="C:membrane"/>
    <property type="evidence" value="ECO:0007669"/>
    <property type="project" value="InterPro"/>
</dbReference>
<keyword evidence="7 10" id="KW-1133">Transmembrane helix</keyword>
<evidence type="ECO:0000256" key="5">
    <source>
        <dbReference type="ARBA" id="ARBA00022750"/>
    </source>
</evidence>
<dbReference type="PROSITE" id="PS00855">
    <property type="entry name" value="SPASE_II"/>
    <property type="match status" value="1"/>
</dbReference>
<keyword evidence="4 10" id="KW-0812">Transmembrane</keyword>